<gene>
    <name evidence="5" type="ORF">MTX78_00375</name>
</gene>
<dbReference type="InterPro" id="IPR033764">
    <property type="entry name" value="Sdr_B"/>
</dbReference>
<proteinExistence type="predicted"/>
<evidence type="ECO:0000259" key="4">
    <source>
        <dbReference type="PROSITE" id="PS51820"/>
    </source>
</evidence>
<dbReference type="InterPro" id="IPR013783">
    <property type="entry name" value="Ig-like_fold"/>
</dbReference>
<evidence type="ECO:0000256" key="1">
    <source>
        <dbReference type="ARBA" id="ARBA00004613"/>
    </source>
</evidence>
<keyword evidence="6" id="KW-1185">Reference proteome</keyword>
<evidence type="ECO:0000256" key="3">
    <source>
        <dbReference type="ARBA" id="ARBA00022729"/>
    </source>
</evidence>
<dbReference type="Pfam" id="PF01345">
    <property type="entry name" value="DUF11"/>
    <property type="match status" value="7"/>
</dbReference>
<dbReference type="NCBIfam" id="TIGR04183">
    <property type="entry name" value="Por_Secre_tail"/>
    <property type="match status" value="1"/>
</dbReference>
<feature type="domain" description="PA14" evidence="4">
    <location>
        <begin position="1"/>
        <end position="132"/>
    </location>
</feature>
<sequence length="2481" mass="248063">MNSGTAAWGNIIPPAAGNTTNLDSYSARYRGSINIAQAGTYTFYLSSDDASYLWIDGAAVPAVPTLGTALINNGGTHGAQERTSATINLSAGLHNILLFYGEQFGENTFTFSYAGTTATGVTIAKQIVPNTILCAGLSNIPPVATTVTNSPAMANTNGPTTINSLAGTDQDGTVTGYVITTLPTPAQGVLSLNNVAVTAGQVITAAQAAQLQFDPAGTFNGPTASFTFQAVDNTGQYSNDAVAYNIPVFSATNIAGTVFEDVNYGGGSGRTLAASSGVGRTGATVELYNASGALVATTTTTAGGAYSFTGVGTGTYSVRVVNSTVTSSRTGYVAGLIPVQTFVNGDVNRVGGEAPEKQDAAANTGSQTLAQLTSGTLTAQSIASVTVGATPAPVSNVNFGFNFDVVTNTNNTGQGSLRQFITNSNALGDEASLTQSGSNAAGTLAAGKETSIFMIPSGNSVAGLRAGLVSGLTNGVAIISPTAVLPTITGANTTIDGTTQTFNVGNTNSVTLGAGGTVGTAATALSQVGGPEVQIVGARATYNGLNTTATNTTFRGLSIYGFTDNINTDINAANVLVEQNVIGASATSFTDPGATARTIGEGINLTSSDNGIIRNNLVGFNGGMGIWVLGNGNNGANNNLISNNEIRGNAREATAAPERLVYDGVELQGASTGNTVSGNLITESVGHGIDSFANTIGGNTVSGNTISNNGQGVVNNTGEEGSGIRVFSTTNPTNITGNVLTGNNGSGVFVVNGGNQVTISQNSIFSNTRLGIDLLSNAEGVNGNTNPNTWNGLTGASSNVTINDNGDGDGGGNGLLNFPVITSATIQGTNLVVQGFARPGAVIEFFNPGTTADGSGFGEGQTYLGTFTEGSTADTNAGTGTYGTANINGLNQGTDNTNRFTFTIPLTGSFAGLTSGSFLTSTATIGNSTSEFSGNAPVNTPPVPRDVTNVAVANNSGPLVLNPNLTATANGLANGVANTIASYTVTALPTSGTLAYNGVTLTSANIATTVISDKNLLTYQPAAGFSGSVSFTYTATDANGIVSTTHLNEAGTTTTAGPATYTIPVNAASDVTTTLAGPTILNAGLPSGTFTATFTNNGPNAASNVTQQVTLPAGATNIIVPAGATTSTAGGLTTINFGTVTTLASGVTNTFNYSFTAPTTSGSISQNSNVGTGSSQGANTAADVAILNGTVNPVADVATTIVGSAASVPNGQPASFTVTFTNNGPSSASGVTGSVQLPVGLTGVVVTGAAGTYNSTTGVVTYSLGTVANGGTTNSVISFTMPANGAVTAISTINTTTNEAGQTANDVASATISGTPTFDVTTLITGPATTVAGTMTTYSVLTINNGPSTATNIGQTVQLPANLTNVFVSNGGTYNVMTGVVTFPTLGAIASGVKVNNTVSFVAPAFVAPATTFPISATVSGDTNTANNTAFLNGNATLTNVEVTPASTINANIYTTITTPSAEALPGAPVTFTVVAGNKGQSTATNVVERIALPAGLTGVTISGNGATNANYDPSTGLVTLPTINSLVSGSANTYTITVSAPTSGMIAAVASISAATNDVMVADNVATTDVTVNAVSDVATTISGPAKVNAGQSVTYNVTTTNNGLVPAANVVQTVNIPAGLTSVILSGNGTYNPNTGIVTFPAIASQVSGNTVQNTITYNAPAVNSLMVIASVTSASPDNVKTNNTASVTTTTDAIADATVVISGPTTIVQGNQIDYLVVTTNNGPSTAANVATRVQLPSGLTGVVLSQGGAYNSTTGVVTFSTLATQRSGQEGTITNVIRFIAPAGVSQINATASVSTTTEEASYGNNTSSIVTTEVAPTTAQTNLSNTISSTPSDLTAGQPVTLSVTTTNGGTNAATGVVQRVALEVGLTITSISNNGTYDPATGIVTFPAIALPSGTAVTNTIVLAAPGTTPLQVRALVTGEQSDPVSTNNSAFLSLDVTPRADVLTTVSGPTSVVAGDAVTYSVVTLNNGPSLAASVVQTVTIPTGLTGVVVSNGGTYNQMTGVVTFSTITTQGIGASGQVMNTISFTAPSSAYTVVGSVSTTTTEPAGAGTNNSSTVMVGPANLAPVANSVVNALQTPEGNTAGPLSLSPLQGTDANGNNTIASYRITSIPPTTQGVLSLNGTAVVVGQPIDAADAGNLKFDPAAGFIGNAFFGYNAVDNAGAVSAAPALYTIPVGQDINSVYTLTTPKGEANPYVNGDIIANVFDVNSGAYNNATPQAVTDNGVRTASLTTGTLPAGTTLDPATGIITVTNRALLVAGSYPVTITTVDANGGTNPNSFVIVIGTRPLPVELKTFTVRAEKVDALLDWTTASEKNSDRFEIERSLNSTTFEKIGTVRAQGTTQNTTTYAFTDAGIGAKTQGIVYYRLRQVDTDGTVSYSPVRTVRFEAQAAVTAKLSVFPNPATASDRVVTLDLSTLPKGTYQASLLDATGRLLGTYSVEGGVNKVVDVQTLPTGTYIVVVRGNGLNLSQRLIKE</sequence>
<evidence type="ECO:0000313" key="6">
    <source>
        <dbReference type="Proteomes" id="UP000831113"/>
    </source>
</evidence>
<dbReference type="InterPro" id="IPR001434">
    <property type="entry name" value="OmcB-like_DUF11"/>
</dbReference>
<dbReference type="Pfam" id="PF13229">
    <property type="entry name" value="Beta_helix"/>
    <property type="match status" value="1"/>
</dbReference>
<keyword evidence="3" id="KW-0732">Signal</keyword>
<protein>
    <submittedName>
        <fullName evidence="5">T9SS type A sorting domain-containing protein</fullName>
    </submittedName>
</protein>
<dbReference type="SUPFAM" id="SSF51126">
    <property type="entry name" value="Pectin lyase-like"/>
    <property type="match status" value="1"/>
</dbReference>
<dbReference type="InterPro" id="IPR011658">
    <property type="entry name" value="PA14_dom"/>
</dbReference>
<dbReference type="PANTHER" id="PTHR34819">
    <property type="entry name" value="LARGE CYSTEINE-RICH PERIPLASMIC PROTEIN OMCB"/>
    <property type="match status" value="1"/>
</dbReference>
<dbReference type="InterPro" id="IPR037524">
    <property type="entry name" value="PA14/GLEYA"/>
</dbReference>
<dbReference type="SUPFAM" id="SSF56988">
    <property type="entry name" value="Anthrax protective antigen"/>
    <property type="match status" value="1"/>
</dbReference>
<dbReference type="InterPro" id="IPR047589">
    <property type="entry name" value="DUF11_rpt"/>
</dbReference>
<dbReference type="Gene3D" id="2.60.40.10">
    <property type="entry name" value="Immunoglobulins"/>
    <property type="match status" value="3"/>
</dbReference>
<dbReference type="Proteomes" id="UP000831113">
    <property type="component" value="Chromosome"/>
</dbReference>
<organism evidence="5 6">
    <name type="scientific">Hymenobacter tibetensis</name>
    <dbReference type="NCBI Taxonomy" id="497967"/>
    <lineage>
        <taxon>Bacteria</taxon>
        <taxon>Pseudomonadati</taxon>
        <taxon>Bacteroidota</taxon>
        <taxon>Cytophagia</taxon>
        <taxon>Cytophagales</taxon>
        <taxon>Hymenobacteraceae</taxon>
        <taxon>Hymenobacter</taxon>
    </lineage>
</organism>
<dbReference type="PROSITE" id="PS51820">
    <property type="entry name" value="PA14"/>
    <property type="match status" value="1"/>
</dbReference>
<dbReference type="SUPFAM" id="SSF49478">
    <property type="entry name" value="Cna protein B-type domain"/>
    <property type="match status" value="1"/>
</dbReference>
<name>A0ABY4D3T6_9BACT</name>
<dbReference type="SMART" id="SM00710">
    <property type="entry name" value="PbH1"/>
    <property type="match status" value="8"/>
</dbReference>
<dbReference type="Pfam" id="PF17963">
    <property type="entry name" value="Big_9"/>
    <property type="match status" value="1"/>
</dbReference>
<evidence type="ECO:0000256" key="2">
    <source>
        <dbReference type="ARBA" id="ARBA00022525"/>
    </source>
</evidence>
<comment type="subcellular location">
    <subcellularLocation>
        <location evidence="1">Secreted</location>
    </subcellularLocation>
</comment>
<dbReference type="EMBL" id="CP094669">
    <property type="protein sequence ID" value="UOG77194.1"/>
    <property type="molecule type" value="Genomic_DNA"/>
</dbReference>
<dbReference type="InterPro" id="IPR039448">
    <property type="entry name" value="Beta_helix"/>
</dbReference>
<dbReference type="PANTHER" id="PTHR34819:SF3">
    <property type="entry name" value="CELL SURFACE PROTEIN"/>
    <property type="match status" value="1"/>
</dbReference>
<dbReference type="Pfam" id="PF07691">
    <property type="entry name" value="PA14"/>
    <property type="match status" value="1"/>
</dbReference>
<dbReference type="Pfam" id="PF17210">
    <property type="entry name" value="SdrD_B"/>
    <property type="match status" value="1"/>
</dbReference>
<dbReference type="NCBIfam" id="TIGR01451">
    <property type="entry name" value="B_ant_repeat"/>
    <property type="match status" value="2"/>
</dbReference>
<dbReference type="InterPro" id="IPR011050">
    <property type="entry name" value="Pectin_lyase_fold/virulence"/>
</dbReference>
<accession>A0ABY4D3T6</accession>
<keyword evidence="2" id="KW-0964">Secreted</keyword>
<dbReference type="InterPro" id="IPR006626">
    <property type="entry name" value="PbH1"/>
</dbReference>
<dbReference type="Gene3D" id="3.90.182.10">
    <property type="entry name" value="Toxin - Anthrax Protective Antigen,domain 1"/>
    <property type="match status" value="1"/>
</dbReference>
<reference evidence="5 6" key="1">
    <citation type="submission" date="2022-03" db="EMBL/GenBank/DDBJ databases">
        <title>Hymenobactersp. isolated from the air.</title>
        <authorList>
            <person name="Won M."/>
            <person name="Kwon S.-W."/>
        </authorList>
    </citation>
    <scope>NUCLEOTIDE SEQUENCE [LARGE SCALE GENOMIC DNA]</scope>
    <source>
        <strain evidence="5 6">KACC 21982</strain>
    </source>
</reference>
<dbReference type="InterPro" id="IPR026444">
    <property type="entry name" value="Secre_tail"/>
</dbReference>
<dbReference type="InterPro" id="IPR051172">
    <property type="entry name" value="Chlamydia_OmcB"/>
</dbReference>
<evidence type="ECO:0000313" key="5">
    <source>
        <dbReference type="EMBL" id="UOG77194.1"/>
    </source>
</evidence>